<accession>X1FPT7</accession>
<dbReference type="AlphaFoldDB" id="X1FPT7"/>
<sequence>MYGYHYREAKTPSELYQRVKSDWEDDIGIEAPFRYSSEAQQAALRLRAENADKNLPPVPSSGEAVDLLNWCIEAQKCLAQAPGASEDRFAGYVTTKETTQGWEVS</sequence>
<feature type="non-terminal residue" evidence="1">
    <location>
        <position position="105"/>
    </location>
</feature>
<organism evidence="1">
    <name type="scientific">marine sediment metagenome</name>
    <dbReference type="NCBI Taxonomy" id="412755"/>
    <lineage>
        <taxon>unclassified sequences</taxon>
        <taxon>metagenomes</taxon>
        <taxon>ecological metagenomes</taxon>
    </lineage>
</organism>
<dbReference type="EMBL" id="BARU01007938">
    <property type="protein sequence ID" value="GAH34515.1"/>
    <property type="molecule type" value="Genomic_DNA"/>
</dbReference>
<proteinExistence type="predicted"/>
<name>X1FPT7_9ZZZZ</name>
<reference evidence="1" key="1">
    <citation type="journal article" date="2014" name="Front. Microbiol.">
        <title>High frequency of phylogenetically diverse reductive dehalogenase-homologous genes in deep subseafloor sedimentary metagenomes.</title>
        <authorList>
            <person name="Kawai M."/>
            <person name="Futagami T."/>
            <person name="Toyoda A."/>
            <person name="Takaki Y."/>
            <person name="Nishi S."/>
            <person name="Hori S."/>
            <person name="Arai W."/>
            <person name="Tsubouchi T."/>
            <person name="Morono Y."/>
            <person name="Uchiyama I."/>
            <person name="Ito T."/>
            <person name="Fujiyama A."/>
            <person name="Inagaki F."/>
            <person name="Takami H."/>
        </authorList>
    </citation>
    <scope>NUCLEOTIDE SEQUENCE</scope>
    <source>
        <strain evidence="1">Expedition CK06-06</strain>
    </source>
</reference>
<comment type="caution">
    <text evidence="1">The sequence shown here is derived from an EMBL/GenBank/DDBJ whole genome shotgun (WGS) entry which is preliminary data.</text>
</comment>
<protein>
    <submittedName>
        <fullName evidence="1">Uncharacterized protein</fullName>
    </submittedName>
</protein>
<gene>
    <name evidence="1" type="ORF">S03H2_15599</name>
</gene>
<evidence type="ECO:0000313" key="1">
    <source>
        <dbReference type="EMBL" id="GAH34515.1"/>
    </source>
</evidence>